<dbReference type="GO" id="GO:0046933">
    <property type="term" value="F:proton-transporting ATP synthase activity, rotational mechanism"/>
    <property type="evidence" value="ECO:0007669"/>
    <property type="project" value="UniProtKB-UniRule"/>
</dbReference>
<evidence type="ECO:0000256" key="4">
    <source>
        <dbReference type="ARBA" id="ARBA00023065"/>
    </source>
</evidence>
<dbReference type="GO" id="GO:0005886">
    <property type="term" value="C:plasma membrane"/>
    <property type="evidence" value="ECO:0007669"/>
    <property type="project" value="UniProtKB-SubCell"/>
</dbReference>
<keyword evidence="11" id="KW-1185">Reference proteome</keyword>
<dbReference type="EMBL" id="QREV01000031">
    <property type="protein sequence ID" value="RDU48702.1"/>
    <property type="molecule type" value="Genomic_DNA"/>
</dbReference>
<evidence type="ECO:0000256" key="7">
    <source>
        <dbReference type="HAMAP-Rule" id="MF_01416"/>
    </source>
</evidence>
<keyword evidence="7" id="KW-0139">CF(1)</keyword>
<dbReference type="GO" id="GO:0045259">
    <property type="term" value="C:proton-transporting ATP synthase complex"/>
    <property type="evidence" value="ECO:0007669"/>
    <property type="project" value="UniProtKB-KW"/>
</dbReference>
<comment type="function">
    <text evidence="7">F(1)F(0) ATP synthase produces ATP from ADP in the presence of a proton or sodium gradient. F-type ATPases consist of two structural domains, F(1) containing the extramembraneous catalytic core and F(0) containing the membrane proton channel, linked together by a central stalk and a peripheral stalk. During catalysis, ATP synthesis in the catalytic domain of F(1) is coupled via a rotary mechanism of the central stalk subunits to proton translocation.</text>
</comment>
<comment type="similarity">
    <text evidence="7">Belongs to the ATPase delta chain family.</text>
</comment>
<dbReference type="Proteomes" id="UP000629596">
    <property type="component" value="Unassembled WGS sequence"/>
</dbReference>
<dbReference type="InterPro" id="IPR020781">
    <property type="entry name" value="ATPase_OSCP/d_CS"/>
</dbReference>
<dbReference type="SUPFAM" id="SSF47928">
    <property type="entry name" value="N-terminal domain of the delta subunit of the F1F0-ATP synthase"/>
    <property type="match status" value="1"/>
</dbReference>
<accession>A0A3D8HDI3</accession>
<dbReference type="Proteomes" id="UP000256321">
    <property type="component" value="Unassembled WGS sequence"/>
</dbReference>
<gene>
    <name evidence="7" type="primary">atpH</name>
    <name evidence="9" type="ORF">DWU89_12930</name>
    <name evidence="8" type="ORF">H8784_12605</name>
</gene>
<reference evidence="9 10" key="1">
    <citation type="submission" date="2018-07" db="EMBL/GenBank/DDBJ databases">
        <title>Parabacteroides acidifaciens nov. sp., isolated from human feces.</title>
        <authorList>
            <person name="Wang Y.J."/>
        </authorList>
    </citation>
    <scope>NUCLEOTIDE SEQUENCE [LARGE SCALE GENOMIC DNA]</scope>
    <source>
        <strain evidence="9 10">426-9</strain>
    </source>
</reference>
<organism evidence="9 10">
    <name type="scientific">Parabacteroides acidifaciens</name>
    <dbReference type="NCBI Taxonomy" id="2290935"/>
    <lineage>
        <taxon>Bacteria</taxon>
        <taxon>Pseudomonadati</taxon>
        <taxon>Bacteroidota</taxon>
        <taxon>Bacteroidia</taxon>
        <taxon>Bacteroidales</taxon>
        <taxon>Tannerellaceae</taxon>
        <taxon>Parabacteroides</taxon>
    </lineage>
</organism>
<evidence type="ECO:0000256" key="1">
    <source>
        <dbReference type="ARBA" id="ARBA00004370"/>
    </source>
</evidence>
<keyword evidence="4 7" id="KW-0406">Ion transport</keyword>
<keyword evidence="5 7" id="KW-0472">Membrane</keyword>
<reference evidence="8 11" key="2">
    <citation type="submission" date="2020-08" db="EMBL/GenBank/DDBJ databases">
        <title>Genome public.</title>
        <authorList>
            <person name="Liu C."/>
            <person name="Sun Q."/>
        </authorList>
    </citation>
    <scope>NUCLEOTIDE SEQUENCE [LARGE SCALE GENOMIC DNA]</scope>
    <source>
        <strain evidence="8 11">426_9</strain>
    </source>
</reference>
<keyword evidence="2 7" id="KW-0813">Transport</keyword>
<dbReference type="InterPro" id="IPR026015">
    <property type="entry name" value="ATP_synth_OSCP/delta_N_sf"/>
</dbReference>
<sequence>MDIGTISSRYAKALFSLAKEKRLEIRVYDDMKMLADSFSLEPELRVAVSNPIIPREEKVKLLIAAGGIEVSDLYVRFIRLVLQHKRENELLFMAHIYIHFYRRDKHITRVQFSTATPVSDEVKEHLQKKLKEETGSTIEFTGLIQPELIGGFRLRIGNYRIDASYATQLRDIRSRLLENR</sequence>
<evidence type="ECO:0000313" key="11">
    <source>
        <dbReference type="Proteomes" id="UP000629596"/>
    </source>
</evidence>
<dbReference type="RefSeq" id="WP_115500043.1">
    <property type="nucleotide sequence ID" value="NZ_JACRTI010000031.1"/>
</dbReference>
<name>A0A3D8HDI3_9BACT</name>
<evidence type="ECO:0000313" key="9">
    <source>
        <dbReference type="EMBL" id="RDU48702.1"/>
    </source>
</evidence>
<dbReference type="InterPro" id="IPR000711">
    <property type="entry name" value="ATPase_OSCP/dsu"/>
</dbReference>
<dbReference type="Gene3D" id="1.10.520.20">
    <property type="entry name" value="N-terminal domain of the delta subunit of the F1F0-ATP synthase"/>
    <property type="match status" value="1"/>
</dbReference>
<dbReference type="NCBIfam" id="NF009964">
    <property type="entry name" value="PRK13429.1-3"/>
    <property type="match status" value="1"/>
</dbReference>
<evidence type="ECO:0000256" key="6">
    <source>
        <dbReference type="ARBA" id="ARBA00023310"/>
    </source>
</evidence>
<dbReference type="NCBIfam" id="TIGR01145">
    <property type="entry name" value="ATP_synt_delta"/>
    <property type="match status" value="1"/>
</dbReference>
<dbReference type="HAMAP" id="MF_01416">
    <property type="entry name" value="ATP_synth_delta_bact"/>
    <property type="match status" value="1"/>
</dbReference>
<dbReference type="EMBL" id="JACRTI010000031">
    <property type="protein sequence ID" value="MBC8602551.1"/>
    <property type="molecule type" value="Genomic_DNA"/>
</dbReference>
<dbReference type="Pfam" id="PF00213">
    <property type="entry name" value="OSCP"/>
    <property type="match status" value="1"/>
</dbReference>
<evidence type="ECO:0000256" key="3">
    <source>
        <dbReference type="ARBA" id="ARBA00022781"/>
    </source>
</evidence>
<evidence type="ECO:0000256" key="2">
    <source>
        <dbReference type="ARBA" id="ARBA00022448"/>
    </source>
</evidence>
<comment type="caution">
    <text evidence="9">The sequence shown here is derived from an EMBL/GenBank/DDBJ whole genome shotgun (WGS) entry which is preliminary data.</text>
</comment>
<comment type="subcellular location">
    <subcellularLocation>
        <location evidence="7">Cell membrane</location>
        <topology evidence="7">Peripheral membrane protein</topology>
    </subcellularLocation>
    <subcellularLocation>
        <location evidence="1">Membrane</location>
    </subcellularLocation>
</comment>
<protein>
    <recommendedName>
        <fullName evidence="7">ATP synthase subunit delta</fullName>
    </recommendedName>
    <alternativeName>
        <fullName evidence="7">ATP synthase F(1) sector subunit delta</fullName>
    </alternativeName>
    <alternativeName>
        <fullName evidence="7">F-type ATPase subunit delta</fullName>
        <shortName evidence="7">F-ATPase subunit delta</shortName>
    </alternativeName>
</protein>
<dbReference type="AlphaFoldDB" id="A0A3D8HDI3"/>
<dbReference type="PRINTS" id="PR00125">
    <property type="entry name" value="ATPASEDELTA"/>
</dbReference>
<keyword evidence="6 7" id="KW-0066">ATP synthesis</keyword>
<dbReference type="PROSITE" id="PS00389">
    <property type="entry name" value="ATPASE_DELTA"/>
    <property type="match status" value="1"/>
</dbReference>
<comment type="function">
    <text evidence="7">This protein is part of the stalk that links CF(0) to CF(1). It either transmits conformational changes from CF(0) to CF(1) or is implicated in proton conduction.</text>
</comment>
<evidence type="ECO:0000313" key="10">
    <source>
        <dbReference type="Proteomes" id="UP000256321"/>
    </source>
</evidence>
<keyword evidence="3 7" id="KW-0375">Hydrogen ion transport</keyword>
<keyword evidence="7" id="KW-1003">Cell membrane</keyword>
<evidence type="ECO:0000256" key="5">
    <source>
        <dbReference type="ARBA" id="ARBA00023136"/>
    </source>
</evidence>
<dbReference type="PANTHER" id="PTHR11910">
    <property type="entry name" value="ATP SYNTHASE DELTA CHAIN"/>
    <property type="match status" value="1"/>
</dbReference>
<evidence type="ECO:0000313" key="8">
    <source>
        <dbReference type="EMBL" id="MBC8602551.1"/>
    </source>
</evidence>
<proteinExistence type="inferred from homology"/>